<reference evidence="1" key="2">
    <citation type="journal article" date="2023" name="Gut Microbes">
        <title>Characterization of Bifidobacterium kashiwanohense that utilizes both milk- and plant-derived oligosaccharides.</title>
        <authorList>
            <person name="Orihara K."/>
            <person name="Yahagi K."/>
            <person name="Saito Y."/>
            <person name="Watanabe Y."/>
            <person name="Sasai T."/>
            <person name="Hara T."/>
            <person name="Tsukuda N."/>
            <person name="Oki K."/>
            <person name="Fujimoto J."/>
            <person name="Matsuki T."/>
        </authorList>
    </citation>
    <scope>NUCLEOTIDE SEQUENCE</scope>
    <source>
        <strain evidence="1">YIT 13062</strain>
    </source>
</reference>
<comment type="caution">
    <text evidence="1">The sequence shown here is derived from an EMBL/GenBank/DDBJ whole genome shotgun (WGS) entry which is preliminary data.</text>
</comment>
<protein>
    <submittedName>
        <fullName evidence="1">Uncharacterized protein</fullName>
    </submittedName>
</protein>
<name>A0AA43P737_9BIFI</name>
<sequence>MAVSEFSEEDEDASWFAAFVEQALNGSKKQMTADARMIRGDLDIIRVLSFDIEALVQRVDS</sequence>
<dbReference type="EMBL" id="JAOPMH010000003">
    <property type="protein sequence ID" value="MDH7889826.1"/>
    <property type="molecule type" value="Genomic_DNA"/>
</dbReference>
<dbReference type="RefSeq" id="WP_128832374.1">
    <property type="nucleotide sequence ID" value="NZ_CP026729.1"/>
</dbReference>
<gene>
    <name evidence="1" type="ORF">OB951_04310</name>
</gene>
<reference evidence="1" key="1">
    <citation type="submission" date="2022-09" db="EMBL/GenBank/DDBJ databases">
        <authorList>
            <person name="Orihara K."/>
        </authorList>
    </citation>
    <scope>NUCLEOTIDE SEQUENCE</scope>
    <source>
        <strain evidence="1">YIT 13062</strain>
    </source>
</reference>
<organism evidence="1 2">
    <name type="scientific">Bifidobacterium catenulatum subsp. kashiwanohense</name>
    <dbReference type="NCBI Taxonomy" id="630129"/>
    <lineage>
        <taxon>Bacteria</taxon>
        <taxon>Bacillati</taxon>
        <taxon>Actinomycetota</taxon>
        <taxon>Actinomycetes</taxon>
        <taxon>Bifidobacteriales</taxon>
        <taxon>Bifidobacteriaceae</taxon>
        <taxon>Bifidobacterium</taxon>
    </lineage>
</organism>
<evidence type="ECO:0000313" key="1">
    <source>
        <dbReference type="EMBL" id="MDH7889826.1"/>
    </source>
</evidence>
<evidence type="ECO:0000313" key="2">
    <source>
        <dbReference type="Proteomes" id="UP001161916"/>
    </source>
</evidence>
<dbReference type="AlphaFoldDB" id="A0AA43P737"/>
<accession>A0AA43P737</accession>
<dbReference type="Proteomes" id="UP001161916">
    <property type="component" value="Unassembled WGS sequence"/>
</dbReference>
<proteinExistence type="predicted"/>